<protein>
    <recommendedName>
        <fullName evidence="4">Adenylate kinase</fullName>
    </recommendedName>
</protein>
<proteinExistence type="predicted"/>
<dbReference type="Gene3D" id="3.40.50.300">
    <property type="entry name" value="P-loop containing nucleotide triphosphate hydrolases"/>
    <property type="match status" value="1"/>
</dbReference>
<evidence type="ECO:0000313" key="2">
    <source>
        <dbReference type="EMBL" id="CAF4364227.1"/>
    </source>
</evidence>
<dbReference type="InterPro" id="IPR027417">
    <property type="entry name" value="P-loop_NTPase"/>
</dbReference>
<feature type="region of interest" description="Disordered" evidence="1">
    <location>
        <begin position="58"/>
        <end position="114"/>
    </location>
</feature>
<dbReference type="AlphaFoldDB" id="A0A820LXV9"/>
<dbReference type="EMBL" id="CAJOAZ010022269">
    <property type="protein sequence ID" value="CAF4364227.1"/>
    <property type="molecule type" value="Genomic_DNA"/>
</dbReference>
<comment type="caution">
    <text evidence="2">The sequence shown here is derived from an EMBL/GenBank/DDBJ whole genome shotgun (WGS) entry which is preliminary data.</text>
</comment>
<name>A0A820LXV9_9BILA</name>
<evidence type="ECO:0000313" key="3">
    <source>
        <dbReference type="Proteomes" id="UP000663844"/>
    </source>
</evidence>
<evidence type="ECO:0008006" key="4">
    <source>
        <dbReference type="Google" id="ProtNLM"/>
    </source>
</evidence>
<accession>A0A820LXV9</accession>
<dbReference type="Proteomes" id="UP000663844">
    <property type="component" value="Unassembled WGS sequence"/>
</dbReference>
<organism evidence="2 3">
    <name type="scientific">Adineta steineri</name>
    <dbReference type="NCBI Taxonomy" id="433720"/>
    <lineage>
        <taxon>Eukaryota</taxon>
        <taxon>Metazoa</taxon>
        <taxon>Spiralia</taxon>
        <taxon>Gnathifera</taxon>
        <taxon>Rotifera</taxon>
        <taxon>Eurotatoria</taxon>
        <taxon>Bdelloidea</taxon>
        <taxon>Adinetida</taxon>
        <taxon>Adinetidae</taxon>
        <taxon>Adineta</taxon>
    </lineage>
</organism>
<feature type="non-terminal residue" evidence="2">
    <location>
        <position position="1"/>
    </location>
</feature>
<evidence type="ECO:0000256" key="1">
    <source>
        <dbReference type="SAM" id="MobiDB-lite"/>
    </source>
</evidence>
<gene>
    <name evidence="2" type="ORF">OXD698_LOCUS49482</name>
</gene>
<reference evidence="2" key="1">
    <citation type="submission" date="2021-02" db="EMBL/GenBank/DDBJ databases">
        <authorList>
            <person name="Nowell W R."/>
        </authorList>
    </citation>
    <scope>NUCLEOTIDE SEQUENCE</scope>
</reference>
<sequence length="114" mass="13274">YILDGFPVMNENIMKLRDQMESMKNWPLPPDYVINIRIPDSDLINRREGEKIDPLTGALYIKEQYAPTPVEKPADKPSDDDDEEEDSDGDDDDDEETEEEEQPVVCIRERDMQD</sequence>
<feature type="compositionally biased region" description="Acidic residues" evidence="1">
    <location>
        <begin position="78"/>
        <end position="102"/>
    </location>
</feature>